<keyword evidence="2" id="KW-0521">NADP</keyword>
<dbReference type="GO" id="GO:0045552">
    <property type="term" value="F:dihydroflavanol 4-reductase activity"/>
    <property type="evidence" value="ECO:0007669"/>
    <property type="project" value="UniProtKB-EC"/>
</dbReference>
<dbReference type="EC" id="1.1.1.234" evidence="7"/>
<comment type="pathway">
    <text evidence="1">Pigment biosynthesis; anthocyanin biosynthesis.</text>
</comment>
<evidence type="ECO:0000259" key="15">
    <source>
        <dbReference type="Pfam" id="PF01370"/>
    </source>
</evidence>
<dbReference type="EMBL" id="JARYMX010000004">
    <property type="protein sequence ID" value="KAJ9553917.1"/>
    <property type="molecule type" value="Genomic_DNA"/>
</dbReference>
<evidence type="ECO:0000256" key="2">
    <source>
        <dbReference type="ARBA" id="ARBA00022857"/>
    </source>
</evidence>
<dbReference type="InterPro" id="IPR001509">
    <property type="entry name" value="Epimerase_deHydtase"/>
</dbReference>
<protein>
    <recommendedName>
        <fullName evidence="9">Dihydroflavonol 4-reductase</fullName>
        <ecNumber evidence="8">1.1.1.219</ecNumber>
        <ecNumber evidence="7">1.1.1.234</ecNumber>
    </recommendedName>
    <alternativeName>
        <fullName evidence="11">Dihydrokaempferol 4-reductase</fullName>
    </alternativeName>
    <alternativeName>
        <fullName evidence="10">Flavanone 4-reductase</fullName>
    </alternativeName>
</protein>
<evidence type="ECO:0000256" key="7">
    <source>
        <dbReference type="ARBA" id="ARBA00039055"/>
    </source>
</evidence>
<dbReference type="FunFam" id="3.40.50.720:FF:000382">
    <property type="entry name" value="NAD(P)-binding Rossmann-fold superfamily protein"/>
    <property type="match status" value="1"/>
</dbReference>
<evidence type="ECO:0000256" key="4">
    <source>
        <dbReference type="ARBA" id="ARBA00023241"/>
    </source>
</evidence>
<keyword evidence="4" id="KW-0284">Flavonoid biosynthesis</keyword>
<dbReference type="CDD" id="cd08958">
    <property type="entry name" value="FR_SDR_e"/>
    <property type="match status" value="2"/>
</dbReference>
<dbReference type="InterPro" id="IPR050425">
    <property type="entry name" value="NAD(P)_dehydrat-like"/>
</dbReference>
<evidence type="ECO:0000256" key="9">
    <source>
        <dbReference type="ARBA" id="ARBA00039963"/>
    </source>
</evidence>
<dbReference type="FunFam" id="3.40.50.720:FF:000085">
    <property type="entry name" value="Dihydroflavonol reductase"/>
    <property type="match status" value="1"/>
</dbReference>
<reference evidence="16" key="1">
    <citation type="submission" date="2023-03" db="EMBL/GenBank/DDBJ databases">
        <title>Chromosome-scale reference genome and RAD-based genetic map of yellow starthistle (Centaurea solstitialis) reveal putative structural variation and QTLs associated with invader traits.</title>
        <authorList>
            <person name="Reatini B."/>
            <person name="Cang F.A."/>
            <person name="Jiang Q."/>
            <person name="Mckibben M.T.W."/>
            <person name="Barker M.S."/>
            <person name="Rieseberg L.H."/>
            <person name="Dlugosch K.M."/>
        </authorList>
    </citation>
    <scope>NUCLEOTIDE SEQUENCE</scope>
    <source>
        <strain evidence="16">CAN-66</strain>
        <tissue evidence="16">Leaf</tissue>
    </source>
</reference>
<dbReference type="Proteomes" id="UP001172457">
    <property type="component" value="Chromosome 4"/>
</dbReference>
<dbReference type="SUPFAM" id="SSF51735">
    <property type="entry name" value="NAD(P)-binding Rossmann-fold domains"/>
    <property type="match status" value="2"/>
</dbReference>
<evidence type="ECO:0000313" key="16">
    <source>
        <dbReference type="EMBL" id="KAJ9553917.1"/>
    </source>
</evidence>
<name>A0AA38TLY6_9ASTR</name>
<accession>A0AA38TLY6</accession>
<comment type="function">
    <text evidence="6">Bifunctional enzyme involved in flavonoid metabolism.</text>
</comment>
<evidence type="ECO:0000256" key="3">
    <source>
        <dbReference type="ARBA" id="ARBA00023002"/>
    </source>
</evidence>
<evidence type="ECO:0000256" key="6">
    <source>
        <dbReference type="ARBA" id="ARBA00037100"/>
    </source>
</evidence>
<dbReference type="PRINTS" id="PR01217">
    <property type="entry name" value="PRICHEXTENSN"/>
</dbReference>
<dbReference type="GO" id="GO:0047890">
    <property type="term" value="F:flavanone 4-reductase activity"/>
    <property type="evidence" value="ECO:0007669"/>
    <property type="project" value="UniProtKB-EC"/>
</dbReference>
<keyword evidence="17" id="KW-1185">Reference proteome</keyword>
<comment type="caution">
    <text evidence="16">The sequence shown here is derived from an EMBL/GenBank/DDBJ whole genome shotgun (WGS) entry which is preliminary data.</text>
</comment>
<gene>
    <name evidence="16" type="ORF">OSB04_017962</name>
</gene>
<dbReference type="PANTHER" id="PTHR10366">
    <property type="entry name" value="NAD DEPENDENT EPIMERASE/DEHYDRATASE"/>
    <property type="match status" value="1"/>
</dbReference>
<evidence type="ECO:0000256" key="11">
    <source>
        <dbReference type="ARBA" id="ARBA00042831"/>
    </source>
</evidence>
<feature type="domain" description="NAD-dependent epimerase/dehydratase" evidence="15">
    <location>
        <begin position="205"/>
        <end position="393"/>
    </location>
</feature>
<evidence type="ECO:0000256" key="10">
    <source>
        <dbReference type="ARBA" id="ARBA00042087"/>
    </source>
</evidence>
<feature type="compositionally biased region" description="Pro residues" evidence="14">
    <location>
        <begin position="131"/>
        <end position="185"/>
    </location>
</feature>
<evidence type="ECO:0000256" key="12">
    <source>
        <dbReference type="ARBA" id="ARBA00048870"/>
    </source>
</evidence>
<dbReference type="EC" id="1.1.1.219" evidence="8"/>
<evidence type="ECO:0000256" key="8">
    <source>
        <dbReference type="ARBA" id="ARBA00039057"/>
    </source>
</evidence>
<comment type="catalytic activity">
    <reaction evidence="12">
        <text>(2S)-flavan-4-ol + NADP(+) = (2S)-flavanone + NADPH + H(+)</text>
        <dbReference type="Rhea" id="RHEA:11228"/>
        <dbReference type="ChEBI" id="CHEBI:15378"/>
        <dbReference type="ChEBI" id="CHEBI:15605"/>
        <dbReference type="ChEBI" id="CHEBI:15606"/>
        <dbReference type="ChEBI" id="CHEBI:57783"/>
        <dbReference type="ChEBI" id="CHEBI:58349"/>
        <dbReference type="EC" id="1.1.1.234"/>
    </reaction>
</comment>
<dbReference type="InterPro" id="IPR036291">
    <property type="entry name" value="NAD(P)-bd_dom_sf"/>
</dbReference>
<feature type="domain" description="NAD-dependent epimerase/dehydratase" evidence="15">
    <location>
        <begin position="481"/>
        <end position="722"/>
    </location>
</feature>
<feature type="region of interest" description="Disordered" evidence="14">
    <location>
        <begin position="130"/>
        <end position="189"/>
    </location>
</feature>
<evidence type="ECO:0000313" key="17">
    <source>
        <dbReference type="Proteomes" id="UP001172457"/>
    </source>
</evidence>
<evidence type="ECO:0000256" key="14">
    <source>
        <dbReference type="SAM" id="MobiDB-lite"/>
    </source>
</evidence>
<dbReference type="AlphaFoldDB" id="A0AA38TLY6"/>
<evidence type="ECO:0000256" key="5">
    <source>
        <dbReference type="ARBA" id="ARBA00023445"/>
    </source>
</evidence>
<evidence type="ECO:0000256" key="13">
    <source>
        <dbReference type="ARBA" id="ARBA00049132"/>
    </source>
</evidence>
<sequence length="798" mass="88653">MFSVQCEYDLISVCTCNVFRWYEVIVVRVSELFVIIAKVSSLPSYVLLYVHDDVACDYVMMMYVPFGDMWTEGGSNTPRALPEREKLRFEAPSSASSVYEKKGVTAVIAGCDAVASTGCDAFAATSIYTPTSPPPPPPPSSPPTPSPPPPVCSPSPPTPSPPPPSPSPPVMSPPPPPPSSSPSPPEVNSTLLLDEKNAHLKSLEKASENLKLFKADLLDYESLRAAIAGCNGVFHTASPVPPSSVELIEPAVKGTLNVLKACCEVNVKKVVYVSSVAAIGVIPDKPKDRPMDETFWSDKEYCKSNNEWYCLSKTLAESEAWEFSKRNGIDLLSVCPTLVVGPMLQQTINFSSLVVIKFLKEGYEELENRQQVIVDVRDLVEALLLVYEKPEANGRYICTSHAIQSKELVEMLKKYYPDYNYPKKFIEPDGIYSVTSEKLQKLGWSYRPLEETLVDSVKSYKQNGLLNNLEILMAAEKGRIVCVTGAGGFVGSWLVKYLLSNNYTVHGTLRNPMDEKNEHLKSLEKASENLKLFKADLLDYESLRAAIVGCNGVFHTASPVPPSSVPNPEARLIVELIEPAVKGTLNVLKACCEVNVKKVVYVSSVAAIAVIPDKPKDRPMDETFWSDKEYCKSNNDWYCLSKTLAESEAWEFSKRNGIDFLSVCPTLIAGPMLQQTINSSSLVIIKLLKEGYEELENRQRLIVDVRDLVEALLLVYEKPEASGRYICTSHAIRSKELVEMLKKYYPDYKYPKKFIEPDGIFSVTSEKLQKLGWSYRPLEETLVDSVESYKENGLLSNL</sequence>
<comment type="similarity">
    <text evidence="5">Belongs to the NAD(P)-dependent epimerase/dehydratase family. Dihydroflavonol-4-reductase subfamily.</text>
</comment>
<dbReference type="PANTHER" id="PTHR10366:SF776">
    <property type="entry name" value="NAD(P)-BINDING ROSSMANN-FOLD SUPERFAMILY PROTEIN"/>
    <property type="match status" value="1"/>
</dbReference>
<dbReference type="Gene3D" id="3.40.50.720">
    <property type="entry name" value="NAD(P)-binding Rossmann-like Domain"/>
    <property type="match status" value="2"/>
</dbReference>
<organism evidence="16 17">
    <name type="scientific">Centaurea solstitialis</name>
    <name type="common">yellow star-thistle</name>
    <dbReference type="NCBI Taxonomy" id="347529"/>
    <lineage>
        <taxon>Eukaryota</taxon>
        <taxon>Viridiplantae</taxon>
        <taxon>Streptophyta</taxon>
        <taxon>Embryophyta</taxon>
        <taxon>Tracheophyta</taxon>
        <taxon>Spermatophyta</taxon>
        <taxon>Magnoliopsida</taxon>
        <taxon>eudicotyledons</taxon>
        <taxon>Gunneridae</taxon>
        <taxon>Pentapetalae</taxon>
        <taxon>asterids</taxon>
        <taxon>campanulids</taxon>
        <taxon>Asterales</taxon>
        <taxon>Asteraceae</taxon>
        <taxon>Carduoideae</taxon>
        <taxon>Cardueae</taxon>
        <taxon>Centaureinae</taxon>
        <taxon>Centaurea</taxon>
    </lineage>
</organism>
<comment type="catalytic activity">
    <reaction evidence="13">
        <text>a (2R,3S,4S)-leucoanthocyanidin + NADP(+) = a (2R,3R)-dihydroflavonol + NADPH + H(+)</text>
        <dbReference type="Rhea" id="RHEA:54444"/>
        <dbReference type="ChEBI" id="CHEBI:15378"/>
        <dbReference type="ChEBI" id="CHEBI:57783"/>
        <dbReference type="ChEBI" id="CHEBI:58349"/>
        <dbReference type="ChEBI" id="CHEBI:138176"/>
        <dbReference type="ChEBI" id="CHEBI:138188"/>
        <dbReference type="EC" id="1.1.1.219"/>
    </reaction>
</comment>
<evidence type="ECO:0000256" key="1">
    <source>
        <dbReference type="ARBA" id="ARBA00004935"/>
    </source>
</evidence>
<keyword evidence="3" id="KW-0560">Oxidoreductase</keyword>
<proteinExistence type="inferred from homology"/>
<dbReference type="GO" id="GO:0009813">
    <property type="term" value="P:flavonoid biosynthetic process"/>
    <property type="evidence" value="ECO:0007669"/>
    <property type="project" value="UniProtKB-KW"/>
</dbReference>
<dbReference type="Pfam" id="PF01370">
    <property type="entry name" value="Epimerase"/>
    <property type="match status" value="2"/>
</dbReference>